<dbReference type="InterPro" id="IPR027417">
    <property type="entry name" value="P-loop_NTPase"/>
</dbReference>
<proteinExistence type="predicted"/>
<evidence type="ECO:0000313" key="1">
    <source>
        <dbReference type="EMBL" id="GAH73154.1"/>
    </source>
</evidence>
<dbReference type="GO" id="GO:0004713">
    <property type="term" value="F:protein tyrosine kinase activity"/>
    <property type="evidence" value="ECO:0007669"/>
    <property type="project" value="TreeGrafter"/>
</dbReference>
<dbReference type="PANTHER" id="PTHR32309">
    <property type="entry name" value="TYROSINE-PROTEIN KINASE"/>
    <property type="match status" value="1"/>
</dbReference>
<organism evidence="1">
    <name type="scientific">marine sediment metagenome</name>
    <dbReference type="NCBI Taxonomy" id="412755"/>
    <lineage>
        <taxon>unclassified sequences</taxon>
        <taxon>metagenomes</taxon>
        <taxon>ecological metagenomes</taxon>
    </lineage>
</organism>
<name>X1J488_9ZZZZ</name>
<dbReference type="SUPFAM" id="SSF52540">
    <property type="entry name" value="P-loop containing nucleoside triphosphate hydrolases"/>
    <property type="match status" value="1"/>
</dbReference>
<sequence length="100" mass="11381">MILDTPPLISVSDSAILASQADGILMVIRPGKVKGEIGRHTKELLERIGTPVLGCVFNGVEASHRNYYYYYNYYHYYAGSEEEKKVGKRKKKKNNLSDWP</sequence>
<comment type="caution">
    <text evidence="1">The sequence shown here is derived from an EMBL/GenBank/DDBJ whole genome shotgun (WGS) entry which is preliminary data.</text>
</comment>
<dbReference type="AlphaFoldDB" id="X1J488"/>
<dbReference type="Gene3D" id="3.40.50.300">
    <property type="entry name" value="P-loop containing nucleotide triphosphate hydrolases"/>
    <property type="match status" value="1"/>
</dbReference>
<dbReference type="EMBL" id="BARU01031301">
    <property type="protein sequence ID" value="GAH73154.1"/>
    <property type="molecule type" value="Genomic_DNA"/>
</dbReference>
<dbReference type="InterPro" id="IPR050445">
    <property type="entry name" value="Bact_polysacc_biosynth/exp"/>
</dbReference>
<dbReference type="PANTHER" id="PTHR32309:SF13">
    <property type="entry name" value="FERRIC ENTEROBACTIN TRANSPORT PROTEIN FEPE"/>
    <property type="match status" value="1"/>
</dbReference>
<gene>
    <name evidence="1" type="ORF">S03H2_49531</name>
</gene>
<dbReference type="GO" id="GO:0005886">
    <property type="term" value="C:plasma membrane"/>
    <property type="evidence" value="ECO:0007669"/>
    <property type="project" value="TreeGrafter"/>
</dbReference>
<protein>
    <submittedName>
        <fullName evidence="1">Uncharacterized protein</fullName>
    </submittedName>
</protein>
<reference evidence="1" key="1">
    <citation type="journal article" date="2014" name="Front. Microbiol.">
        <title>High frequency of phylogenetically diverse reductive dehalogenase-homologous genes in deep subseafloor sedimentary metagenomes.</title>
        <authorList>
            <person name="Kawai M."/>
            <person name="Futagami T."/>
            <person name="Toyoda A."/>
            <person name="Takaki Y."/>
            <person name="Nishi S."/>
            <person name="Hori S."/>
            <person name="Arai W."/>
            <person name="Tsubouchi T."/>
            <person name="Morono Y."/>
            <person name="Uchiyama I."/>
            <person name="Ito T."/>
            <person name="Fujiyama A."/>
            <person name="Inagaki F."/>
            <person name="Takami H."/>
        </authorList>
    </citation>
    <scope>NUCLEOTIDE SEQUENCE</scope>
    <source>
        <strain evidence="1">Expedition CK06-06</strain>
    </source>
</reference>
<accession>X1J488</accession>